<reference evidence="1" key="1">
    <citation type="submission" date="2019-03" db="EMBL/GenBank/DDBJ databases">
        <title>Whole genome analysis of nitrate-reducing bacteria Marinobacter hydrocarbonoclasticus YB03.</title>
        <authorList>
            <person name="Azam A.H."/>
            <person name="Yuk S.R."/>
            <person name="Kamarisima K."/>
            <person name="Miyanaga K."/>
            <person name="Tanji Y."/>
        </authorList>
    </citation>
    <scope>NUCLEOTIDE SEQUENCE</scope>
    <source>
        <strain evidence="1">YB03</strain>
    </source>
</reference>
<proteinExistence type="predicted"/>
<protein>
    <submittedName>
        <fullName evidence="1">Uncharacterized protein</fullName>
    </submittedName>
</protein>
<dbReference type="EMBL" id="AP019537">
    <property type="protein sequence ID" value="BBJ04714.1"/>
    <property type="molecule type" value="Genomic_DNA"/>
</dbReference>
<organism evidence="1">
    <name type="scientific">Marinobacter nauticus</name>
    <name type="common">Marinobacter hydrocarbonoclasticus</name>
    <name type="synonym">Marinobacter aquaeolei</name>
    <dbReference type="NCBI Taxonomy" id="2743"/>
    <lineage>
        <taxon>Bacteria</taxon>
        <taxon>Pseudomonadati</taxon>
        <taxon>Pseudomonadota</taxon>
        <taxon>Gammaproteobacteria</taxon>
        <taxon>Pseudomonadales</taxon>
        <taxon>Marinobacteraceae</taxon>
        <taxon>Marinobacter</taxon>
    </lineage>
</organism>
<accession>A0A455W5Q2</accession>
<dbReference type="AlphaFoldDB" id="A0A455W5Q2"/>
<evidence type="ECO:0000313" key="1">
    <source>
        <dbReference type="EMBL" id="BBJ04714.1"/>
    </source>
</evidence>
<gene>
    <name evidence="1" type="ORF">YBY_25630</name>
</gene>
<name>A0A455W5Q2_MARNT</name>
<sequence>MASNDFSGSHKPIIKLVESSKVSGKVFGVGFPKISKAMDGLREAHMDVLVAVFGKPTPKAFMLISGE</sequence>